<dbReference type="InterPro" id="IPR045179">
    <property type="entry name" value="YgfZ/GcvT"/>
</dbReference>
<dbReference type="Proteomes" id="UP000238308">
    <property type="component" value="Unassembled WGS sequence"/>
</dbReference>
<dbReference type="OrthoDB" id="9796287at2"/>
<dbReference type="AlphaFoldDB" id="A0A2T0XJ44"/>
<accession>A0A2T0XJ44</accession>
<evidence type="ECO:0000313" key="2">
    <source>
        <dbReference type="Proteomes" id="UP000238308"/>
    </source>
</evidence>
<dbReference type="EMBL" id="PVTV01000011">
    <property type="protein sequence ID" value="PRY98941.1"/>
    <property type="molecule type" value="Genomic_DNA"/>
</dbReference>
<protein>
    <submittedName>
        <fullName evidence="1">Uncharacterized protein</fullName>
    </submittedName>
</protein>
<gene>
    <name evidence="1" type="ORF">BCM14_0378</name>
</gene>
<dbReference type="Gene3D" id="3.30.70.1630">
    <property type="match status" value="1"/>
</dbReference>
<dbReference type="Gene3D" id="3.30.70.1400">
    <property type="entry name" value="Aminomethyltransferase beta-barrel domains"/>
    <property type="match status" value="1"/>
</dbReference>
<keyword evidence="2" id="KW-1185">Reference proteome</keyword>
<evidence type="ECO:0000313" key="1">
    <source>
        <dbReference type="EMBL" id="PRY98941.1"/>
    </source>
</evidence>
<sequence>MRPVSNVLPSHVLSEPAKVLGKRHALSSLAVTAFSGPDALAFLQGQLTNDLAGAAADQARLAGYCTAQGRLLGSGVFFQADANLEDVPKVLAIMRADILASVIKRLSMFVLRAKVKISQAVALTVSGVTCVASDLAALSEHVKVSLPVKPYQLSRSEFGYWICAPQSNAKTLRWWWIADTQQLGEAQQLIDQLQLEPSVSWDLADLEAGLPWIEALTQDLFIPQTVNLDLIDGVSFSKGCYPGQEIVARSHYRGTLKRRMAYGFIERTISTSTEGADGQSHLTINPGDDVINTLDDNQACGRVINAVHSEKRTYLLFEAPFTVMDSDSLSLAGYSEIKIEQLALPYPIVKVD</sequence>
<dbReference type="RefSeq" id="WP_106226291.1">
    <property type="nucleotide sequence ID" value="NZ_PVTV01000011.1"/>
</dbReference>
<dbReference type="Gene3D" id="2.40.30.160">
    <property type="match status" value="1"/>
</dbReference>
<dbReference type="NCBIfam" id="TIGR03317">
    <property type="entry name" value="ygfZ_signature"/>
    <property type="match status" value="1"/>
</dbReference>
<organism evidence="1 2">
    <name type="scientific">Jezberella montanilacus</name>
    <dbReference type="NCBI Taxonomy" id="323426"/>
    <lineage>
        <taxon>Bacteria</taxon>
        <taxon>Pseudomonadati</taxon>
        <taxon>Pseudomonadota</taxon>
        <taxon>Betaproteobacteria</taxon>
        <taxon>Burkholderiales</taxon>
        <taxon>Alcaligenaceae</taxon>
        <taxon>Jezberella</taxon>
    </lineage>
</organism>
<comment type="caution">
    <text evidence="1">The sequence shown here is derived from an EMBL/GenBank/DDBJ whole genome shotgun (WGS) entry which is preliminary data.</text>
</comment>
<dbReference type="PANTHER" id="PTHR22602">
    <property type="entry name" value="TRANSFERASE CAF17, MITOCHONDRIAL-RELATED"/>
    <property type="match status" value="1"/>
</dbReference>
<dbReference type="PANTHER" id="PTHR22602:SF0">
    <property type="entry name" value="TRANSFERASE CAF17, MITOCHONDRIAL-RELATED"/>
    <property type="match status" value="1"/>
</dbReference>
<proteinExistence type="predicted"/>
<name>A0A2T0XJ44_9BURK</name>
<dbReference type="SUPFAM" id="SSF103025">
    <property type="entry name" value="Folate-binding domain"/>
    <property type="match status" value="1"/>
</dbReference>
<reference evidence="1 2" key="1">
    <citation type="submission" date="2018-03" db="EMBL/GenBank/DDBJ databases">
        <title>Genomic Encyclopedia of Type Strains, Phase III (KMG-III): the genomes of soil and plant-associated and newly described type strains.</title>
        <authorList>
            <person name="Whitman W."/>
        </authorList>
    </citation>
    <scope>NUCLEOTIDE SEQUENCE [LARGE SCALE GENOMIC DNA]</scope>
    <source>
        <strain evidence="1 2">MWH-P2sevCIIIb</strain>
    </source>
</reference>
<dbReference type="GO" id="GO:0016226">
    <property type="term" value="P:iron-sulfur cluster assembly"/>
    <property type="evidence" value="ECO:0007669"/>
    <property type="project" value="TreeGrafter"/>
</dbReference>
<dbReference type="InterPro" id="IPR017703">
    <property type="entry name" value="YgfZ/GCV_T_CS"/>
</dbReference>